<evidence type="ECO:0008006" key="3">
    <source>
        <dbReference type="Google" id="ProtNLM"/>
    </source>
</evidence>
<accession>A0A0L0UIG3</accession>
<keyword evidence="2" id="KW-1185">Reference proteome</keyword>
<evidence type="ECO:0000313" key="1">
    <source>
        <dbReference type="EMBL" id="KNE86735.1"/>
    </source>
</evidence>
<organism evidence="1 2">
    <name type="scientific">Puccinia striiformis f. sp. tritici PST-78</name>
    <dbReference type="NCBI Taxonomy" id="1165861"/>
    <lineage>
        <taxon>Eukaryota</taxon>
        <taxon>Fungi</taxon>
        <taxon>Dikarya</taxon>
        <taxon>Basidiomycota</taxon>
        <taxon>Pucciniomycotina</taxon>
        <taxon>Pucciniomycetes</taxon>
        <taxon>Pucciniales</taxon>
        <taxon>Pucciniaceae</taxon>
        <taxon>Puccinia</taxon>
    </lineage>
</organism>
<comment type="caution">
    <text evidence="1">The sequence shown here is derived from an EMBL/GenBank/DDBJ whole genome shotgun (WGS) entry which is preliminary data.</text>
</comment>
<dbReference type="AlphaFoldDB" id="A0A0L0UIG3"/>
<dbReference type="Gene3D" id="3.30.420.10">
    <property type="entry name" value="Ribonuclease H-like superfamily/Ribonuclease H"/>
    <property type="match status" value="1"/>
</dbReference>
<reference evidence="2" key="1">
    <citation type="submission" date="2014-03" db="EMBL/GenBank/DDBJ databases">
        <title>The Genome Sequence of Puccinia striiformis f. sp. tritici PST-78.</title>
        <authorList>
            <consortium name="The Broad Institute Genome Sequencing Platform"/>
            <person name="Cuomo C."/>
            <person name="Hulbert S."/>
            <person name="Chen X."/>
            <person name="Walker B."/>
            <person name="Young S.K."/>
            <person name="Zeng Q."/>
            <person name="Gargeya S."/>
            <person name="Fitzgerald M."/>
            <person name="Haas B."/>
            <person name="Abouelleil A."/>
            <person name="Alvarado L."/>
            <person name="Arachchi H.M."/>
            <person name="Berlin A.M."/>
            <person name="Chapman S.B."/>
            <person name="Goldberg J."/>
            <person name="Griggs A."/>
            <person name="Gujja S."/>
            <person name="Hansen M."/>
            <person name="Howarth C."/>
            <person name="Imamovic A."/>
            <person name="Larimer J."/>
            <person name="McCowan C."/>
            <person name="Montmayeur A."/>
            <person name="Murphy C."/>
            <person name="Neiman D."/>
            <person name="Pearson M."/>
            <person name="Priest M."/>
            <person name="Roberts A."/>
            <person name="Saif S."/>
            <person name="Shea T."/>
            <person name="Sisk P."/>
            <person name="Sykes S."/>
            <person name="Wortman J."/>
            <person name="Nusbaum C."/>
            <person name="Birren B."/>
        </authorList>
    </citation>
    <scope>NUCLEOTIDE SEQUENCE [LARGE SCALE GENOMIC DNA]</scope>
    <source>
        <strain evidence="2">race PST-78</strain>
    </source>
</reference>
<evidence type="ECO:0000313" key="2">
    <source>
        <dbReference type="Proteomes" id="UP000054564"/>
    </source>
</evidence>
<dbReference type="InterPro" id="IPR036397">
    <property type="entry name" value="RNaseH_sf"/>
</dbReference>
<dbReference type="PANTHER" id="PTHR35871">
    <property type="entry name" value="EXPRESSED PROTEIN"/>
    <property type="match status" value="1"/>
</dbReference>
<dbReference type="Proteomes" id="UP000054564">
    <property type="component" value="Unassembled WGS sequence"/>
</dbReference>
<dbReference type="STRING" id="1165861.A0A0L0UIG3"/>
<proteinExistence type="predicted"/>
<protein>
    <recommendedName>
        <fullName evidence="3">Tc1-like transposase DDE domain-containing protein</fullName>
    </recommendedName>
</protein>
<dbReference type="EMBL" id="AJIL01008349">
    <property type="protein sequence ID" value="KNE86735.1"/>
    <property type="molecule type" value="Genomic_DNA"/>
</dbReference>
<feature type="non-terminal residue" evidence="1">
    <location>
        <position position="71"/>
    </location>
</feature>
<dbReference type="GO" id="GO:0003676">
    <property type="term" value="F:nucleic acid binding"/>
    <property type="evidence" value="ECO:0007669"/>
    <property type="project" value="InterPro"/>
</dbReference>
<gene>
    <name evidence="1" type="ORF">PSTG_19901</name>
</gene>
<dbReference type="PANTHER" id="PTHR35871:SF1">
    <property type="entry name" value="CXC1-LIKE CYSTEINE CLUSTER ASSOCIATED WITH KDZ TRANSPOSASES DOMAIN-CONTAINING PROTEIN"/>
    <property type="match status" value="1"/>
</dbReference>
<name>A0A0L0UIG3_9BASI</name>
<sequence length="71" mass="8389">MLNQRHPASTWRRNHSKTCCWSRILSLQSDFVSEQLLLQTIVKDSGHVCLFLPKFHCELNPIEPFWSYVKS</sequence>